<dbReference type="Pfam" id="PF00069">
    <property type="entry name" value="Pkinase"/>
    <property type="match status" value="1"/>
</dbReference>
<name>A0A168KV71_ABSGL</name>
<evidence type="ECO:0000313" key="11">
    <source>
        <dbReference type="Proteomes" id="UP000078561"/>
    </source>
</evidence>
<dbReference type="InterPro" id="IPR050494">
    <property type="entry name" value="Ser_Thr_dual-spec_kinase"/>
</dbReference>
<dbReference type="InterPro" id="IPR011009">
    <property type="entry name" value="Kinase-like_dom_sf"/>
</dbReference>
<gene>
    <name evidence="10" type="primary">ABSGL_00859.1 scaffold 958</name>
</gene>
<dbReference type="PANTHER" id="PTHR24058:SF17">
    <property type="entry name" value="HOMEODOMAIN INTERACTING PROTEIN KINASE, ISOFORM D"/>
    <property type="match status" value="1"/>
</dbReference>
<evidence type="ECO:0000256" key="6">
    <source>
        <dbReference type="ARBA" id="ARBA00022777"/>
    </source>
</evidence>
<dbReference type="GO" id="GO:0004674">
    <property type="term" value="F:protein serine/threonine kinase activity"/>
    <property type="evidence" value="ECO:0007669"/>
    <property type="project" value="UniProtKB-KW"/>
</dbReference>
<keyword evidence="2" id="KW-0723">Serine/threonine-protein kinase</keyword>
<keyword evidence="11" id="KW-1185">Reference proteome</keyword>
<keyword evidence="6" id="KW-0418">Kinase</keyword>
<dbReference type="FunFam" id="1.10.510.10:FF:000380">
    <property type="entry name" value="Serine/threonine-protein kinase ppk15"/>
    <property type="match status" value="1"/>
</dbReference>
<sequence>MDTYLYRKQPYQAGLANLTLATDDSLPSTLSSLHGKKKPDLIPLQPKQKLVSSPTDSYQQQLQGRYKLHTEALDLDSDYELDNAPVQSASRVTRRHPVKIPFLTPSVSSSSSSRKTISNNSIKNNKSDPTSPFYSTVVEPQMNLGQHWPPRSATFKKVIQGDNWHPIMTKKTPQTSLLKQMTAYLVDTYGNQNPDYQYKPDDKPKRVLTKPSKAAKNDGFDNDDYDYILKVNDILGEEKEYQYRVIDLLGQGTFGQVVKCERITTGELFSVKVIKNKVAYREQSRMEVEILKQLKSKLDSKAQKHILTLHHTFTHKNHFCLVFELLSFNLYELVKQNQFKGLAINLVRVFALQLLDTLILLKEAKIIHCDLKPENILLTRQVNPFDTPMIKIIDFGSACHEANRIYTYIQSRFYRSPEVLLGLQYTGAIDMWSLGCIVAELFIGIPLFPGSSEYNQLRRIVDMLGMPPQDMLDKGQNSGDFFNKDSKGNGKYTYTMKSLEQYGMEHKKTELPGKKYYAQTELPDLILQTKSSHRSIENPKQDLEHRHAMIDFLQGLLELNPLKRWTPQQARHHPFVTGQPFTEPYNPNNLARKQGSVVKKNIKPTTLPRGGSSSISESATLIGEPPKETSEGESTSRRPRAQSMNAPTVPSQMHNLILDMQAHPIAEHQPSTTQPTSDDATWYKNRHARSQGDLVGLLSPETHHPPPKSSATNLEGVLLMNQSDSLPSNRKVKIAPNVKIRVGAHSIHDTHLRLIHQDGSDWLTEPTLSSLQARPRPKGRLSHEGEAAGGLLMMRQQDKPDPAASLSSSKRVAAAIKRRTMLGN</sequence>
<keyword evidence="4" id="KW-0808">Transferase</keyword>
<evidence type="ECO:0000256" key="8">
    <source>
        <dbReference type="SAM" id="MobiDB-lite"/>
    </source>
</evidence>
<evidence type="ECO:0000256" key="4">
    <source>
        <dbReference type="ARBA" id="ARBA00022679"/>
    </source>
</evidence>
<dbReference type="InterPro" id="IPR000719">
    <property type="entry name" value="Prot_kinase_dom"/>
</dbReference>
<dbReference type="Gene3D" id="1.10.510.10">
    <property type="entry name" value="Transferase(Phosphotransferase) domain 1"/>
    <property type="match status" value="1"/>
</dbReference>
<dbReference type="GO" id="GO:0004713">
    <property type="term" value="F:protein tyrosine kinase activity"/>
    <property type="evidence" value="ECO:0007669"/>
    <property type="project" value="TreeGrafter"/>
</dbReference>
<feature type="region of interest" description="Disordered" evidence="8">
    <location>
        <begin position="593"/>
        <end position="647"/>
    </location>
</feature>
<feature type="compositionally biased region" description="Basic and acidic residues" evidence="8">
    <location>
        <begin position="625"/>
        <end position="636"/>
    </location>
</feature>
<comment type="similarity">
    <text evidence="1">Belongs to the protein kinase superfamily. CMGC Ser/Thr protein kinase family. MNB/DYRK subfamily.</text>
</comment>
<dbReference type="EMBL" id="LT550334">
    <property type="protein sequence ID" value="SAL95530.1"/>
    <property type="molecule type" value="Genomic_DNA"/>
</dbReference>
<dbReference type="Proteomes" id="UP000078561">
    <property type="component" value="Unassembled WGS sequence"/>
</dbReference>
<dbReference type="Gene3D" id="3.30.200.20">
    <property type="entry name" value="Phosphorylase Kinase, domain 1"/>
    <property type="match status" value="1"/>
</dbReference>
<evidence type="ECO:0000313" key="10">
    <source>
        <dbReference type="EMBL" id="SAL95530.1"/>
    </source>
</evidence>
<reference evidence="10" key="1">
    <citation type="submission" date="2016-04" db="EMBL/GenBank/DDBJ databases">
        <authorList>
            <person name="Evans L.H."/>
            <person name="Alamgir A."/>
            <person name="Owens N."/>
            <person name="Weber N.D."/>
            <person name="Virtaneva K."/>
            <person name="Barbian K."/>
            <person name="Babar A."/>
            <person name="Rosenke K."/>
        </authorList>
    </citation>
    <scope>NUCLEOTIDE SEQUENCE [LARGE SCALE GENOMIC DNA]</scope>
    <source>
        <strain evidence="10">CBS 101.48</strain>
    </source>
</reference>
<feature type="region of interest" description="Disordered" evidence="8">
    <location>
        <begin position="105"/>
        <end position="128"/>
    </location>
</feature>
<dbReference type="PROSITE" id="PS50011">
    <property type="entry name" value="PROTEIN_KINASE_DOM"/>
    <property type="match status" value="1"/>
</dbReference>
<dbReference type="GO" id="GO:0005634">
    <property type="term" value="C:nucleus"/>
    <property type="evidence" value="ECO:0007669"/>
    <property type="project" value="TreeGrafter"/>
</dbReference>
<evidence type="ECO:0000256" key="7">
    <source>
        <dbReference type="ARBA" id="ARBA00022840"/>
    </source>
</evidence>
<dbReference type="STRING" id="4829.A0A168KV71"/>
<dbReference type="GO" id="GO:0005737">
    <property type="term" value="C:cytoplasm"/>
    <property type="evidence" value="ECO:0007669"/>
    <property type="project" value="TreeGrafter"/>
</dbReference>
<dbReference type="InParanoid" id="A0A168KV71"/>
<dbReference type="SMART" id="SM00220">
    <property type="entry name" value="S_TKc"/>
    <property type="match status" value="1"/>
</dbReference>
<evidence type="ECO:0000256" key="1">
    <source>
        <dbReference type="ARBA" id="ARBA00008867"/>
    </source>
</evidence>
<keyword evidence="7" id="KW-0067">ATP-binding</keyword>
<evidence type="ECO:0000256" key="5">
    <source>
        <dbReference type="ARBA" id="ARBA00022741"/>
    </source>
</evidence>
<organism evidence="10">
    <name type="scientific">Absidia glauca</name>
    <name type="common">Pin mould</name>
    <dbReference type="NCBI Taxonomy" id="4829"/>
    <lineage>
        <taxon>Eukaryota</taxon>
        <taxon>Fungi</taxon>
        <taxon>Fungi incertae sedis</taxon>
        <taxon>Mucoromycota</taxon>
        <taxon>Mucoromycotina</taxon>
        <taxon>Mucoromycetes</taxon>
        <taxon>Mucorales</taxon>
        <taxon>Cunninghamellaceae</taxon>
        <taxon>Absidia</taxon>
    </lineage>
</organism>
<feature type="compositionally biased region" description="Low complexity" evidence="8">
    <location>
        <begin position="106"/>
        <end position="124"/>
    </location>
</feature>
<accession>A0A168KV71</accession>
<dbReference type="OrthoDB" id="9332038at2759"/>
<dbReference type="GO" id="GO:0005524">
    <property type="term" value="F:ATP binding"/>
    <property type="evidence" value="ECO:0007669"/>
    <property type="project" value="UniProtKB-KW"/>
</dbReference>
<dbReference type="InterPro" id="IPR008271">
    <property type="entry name" value="Ser/Thr_kinase_AS"/>
</dbReference>
<evidence type="ECO:0000256" key="2">
    <source>
        <dbReference type="ARBA" id="ARBA00022527"/>
    </source>
</evidence>
<dbReference type="SUPFAM" id="SSF56112">
    <property type="entry name" value="Protein kinase-like (PK-like)"/>
    <property type="match status" value="1"/>
</dbReference>
<keyword evidence="5" id="KW-0547">Nucleotide-binding</keyword>
<protein>
    <recommendedName>
        <fullName evidence="9">Protein kinase domain-containing protein</fullName>
    </recommendedName>
</protein>
<feature type="domain" description="Protein kinase" evidence="9">
    <location>
        <begin position="243"/>
        <end position="576"/>
    </location>
</feature>
<dbReference type="PANTHER" id="PTHR24058">
    <property type="entry name" value="DUAL SPECIFICITY PROTEIN KINASE"/>
    <property type="match status" value="1"/>
</dbReference>
<feature type="region of interest" description="Disordered" evidence="8">
    <location>
        <begin position="796"/>
        <end position="824"/>
    </location>
</feature>
<evidence type="ECO:0000256" key="3">
    <source>
        <dbReference type="ARBA" id="ARBA00022553"/>
    </source>
</evidence>
<evidence type="ECO:0000259" key="9">
    <source>
        <dbReference type="PROSITE" id="PS50011"/>
    </source>
</evidence>
<keyword evidence="3" id="KW-0597">Phosphoprotein</keyword>
<proteinExistence type="inferred from homology"/>
<dbReference type="PROSITE" id="PS00108">
    <property type="entry name" value="PROTEIN_KINASE_ST"/>
    <property type="match status" value="1"/>
</dbReference>
<dbReference type="AlphaFoldDB" id="A0A168KV71"/>
<dbReference type="OMA" id="HARSQGD"/>